<organism evidence="2 3">
    <name type="scientific">Haloarchaeobius iranensis</name>
    <dbReference type="NCBI Taxonomy" id="996166"/>
    <lineage>
        <taxon>Archaea</taxon>
        <taxon>Methanobacteriati</taxon>
        <taxon>Methanobacteriota</taxon>
        <taxon>Stenosarchaea group</taxon>
        <taxon>Halobacteria</taxon>
        <taxon>Halobacteriales</taxon>
        <taxon>Halorubellaceae</taxon>
        <taxon>Haloarchaeobius</taxon>
    </lineage>
</organism>
<protein>
    <submittedName>
        <fullName evidence="2">Uncharacterized protein</fullName>
    </submittedName>
</protein>
<keyword evidence="3" id="KW-1185">Reference proteome</keyword>
<dbReference type="EMBL" id="FNIA01000001">
    <property type="protein sequence ID" value="SDM35182.1"/>
    <property type="molecule type" value="Genomic_DNA"/>
</dbReference>
<accession>A0A1G9SIF6</accession>
<sequence>MDRISALRNVEDALAAFEDGDCDLADLERRVQTILRTYVSEFDVGESLAVYRVAPADGGDEPPDDEAGGLVLVAAGPNEARAQARELADGLPESLSVERVSD</sequence>
<reference evidence="2 3" key="1">
    <citation type="submission" date="2016-10" db="EMBL/GenBank/DDBJ databases">
        <authorList>
            <person name="de Groot N.N."/>
        </authorList>
    </citation>
    <scope>NUCLEOTIDE SEQUENCE [LARGE SCALE GENOMIC DNA]</scope>
    <source>
        <strain evidence="3">EB21,IBRC-M 10013,KCTC 4048</strain>
    </source>
</reference>
<evidence type="ECO:0000256" key="1">
    <source>
        <dbReference type="SAM" id="MobiDB-lite"/>
    </source>
</evidence>
<gene>
    <name evidence="2" type="ORF">SAMN05192554_101206</name>
</gene>
<dbReference type="InterPro" id="IPR057176">
    <property type="entry name" value="DUF7854"/>
</dbReference>
<name>A0A1G9SIF6_9EURY</name>
<dbReference type="AlphaFoldDB" id="A0A1G9SIF6"/>
<feature type="region of interest" description="Disordered" evidence="1">
    <location>
        <begin position="83"/>
        <end position="102"/>
    </location>
</feature>
<evidence type="ECO:0000313" key="3">
    <source>
        <dbReference type="Proteomes" id="UP000199370"/>
    </source>
</evidence>
<dbReference type="STRING" id="996166.SAMN05192554_101206"/>
<evidence type="ECO:0000313" key="2">
    <source>
        <dbReference type="EMBL" id="SDM35182.1"/>
    </source>
</evidence>
<dbReference type="RefSeq" id="WP_089731166.1">
    <property type="nucleotide sequence ID" value="NZ_FNIA01000001.1"/>
</dbReference>
<dbReference type="Proteomes" id="UP000199370">
    <property type="component" value="Unassembled WGS sequence"/>
</dbReference>
<dbReference type="Pfam" id="PF25252">
    <property type="entry name" value="DUF7854"/>
    <property type="match status" value="1"/>
</dbReference>
<proteinExistence type="predicted"/>
<dbReference type="OrthoDB" id="226203at2157"/>